<feature type="region of interest" description="Disordered" evidence="1">
    <location>
        <begin position="1"/>
        <end position="27"/>
    </location>
</feature>
<gene>
    <name evidence="2" type="ORF">IEQ34_020763</name>
</gene>
<dbReference type="EMBL" id="JAGFBR010000018">
    <property type="protein sequence ID" value="KAH0450071.1"/>
    <property type="molecule type" value="Genomic_DNA"/>
</dbReference>
<accession>A0AAV7G1B4</accession>
<evidence type="ECO:0000313" key="3">
    <source>
        <dbReference type="Proteomes" id="UP000775213"/>
    </source>
</evidence>
<comment type="caution">
    <text evidence="2">The sequence shown here is derived from an EMBL/GenBank/DDBJ whole genome shotgun (WGS) entry which is preliminary data.</text>
</comment>
<dbReference type="Proteomes" id="UP000775213">
    <property type="component" value="Unassembled WGS sequence"/>
</dbReference>
<name>A0AAV7G1B4_DENCH</name>
<dbReference type="AlphaFoldDB" id="A0AAV7G1B4"/>
<evidence type="ECO:0000313" key="2">
    <source>
        <dbReference type="EMBL" id="KAH0450071.1"/>
    </source>
</evidence>
<reference evidence="2 3" key="1">
    <citation type="journal article" date="2021" name="Hortic Res">
        <title>Chromosome-scale assembly of the Dendrobium chrysotoxum genome enhances the understanding of orchid evolution.</title>
        <authorList>
            <person name="Zhang Y."/>
            <person name="Zhang G.Q."/>
            <person name="Zhang D."/>
            <person name="Liu X.D."/>
            <person name="Xu X.Y."/>
            <person name="Sun W.H."/>
            <person name="Yu X."/>
            <person name="Zhu X."/>
            <person name="Wang Z.W."/>
            <person name="Zhao X."/>
            <person name="Zhong W.Y."/>
            <person name="Chen H."/>
            <person name="Yin W.L."/>
            <person name="Huang T."/>
            <person name="Niu S.C."/>
            <person name="Liu Z.J."/>
        </authorList>
    </citation>
    <scope>NUCLEOTIDE SEQUENCE [LARGE SCALE GENOMIC DNA]</scope>
    <source>
        <strain evidence="2">Lindl</strain>
    </source>
</reference>
<organism evidence="2 3">
    <name type="scientific">Dendrobium chrysotoxum</name>
    <name type="common">Orchid</name>
    <dbReference type="NCBI Taxonomy" id="161865"/>
    <lineage>
        <taxon>Eukaryota</taxon>
        <taxon>Viridiplantae</taxon>
        <taxon>Streptophyta</taxon>
        <taxon>Embryophyta</taxon>
        <taxon>Tracheophyta</taxon>
        <taxon>Spermatophyta</taxon>
        <taxon>Magnoliopsida</taxon>
        <taxon>Liliopsida</taxon>
        <taxon>Asparagales</taxon>
        <taxon>Orchidaceae</taxon>
        <taxon>Epidendroideae</taxon>
        <taxon>Malaxideae</taxon>
        <taxon>Dendrobiinae</taxon>
        <taxon>Dendrobium</taxon>
    </lineage>
</organism>
<evidence type="ECO:0000256" key="1">
    <source>
        <dbReference type="SAM" id="MobiDB-lite"/>
    </source>
</evidence>
<keyword evidence="3" id="KW-1185">Reference proteome</keyword>
<sequence length="168" mass="18722">MRRDASKEDKREIASQADEAQQGGRVDDAASTITGDSLIILHKKLFIPNDVVTTFPKRSDRAGLPPPGYITVCESSLRAGLRFPPHAELIEISKKCKVSLSQFSHKAISVTVGLIVLFRDRGAILTPEYLSRMGRLTSDTQGRVTFRSKWLDMRSRDPAKSWSSAFFL</sequence>
<proteinExistence type="predicted"/>
<feature type="compositionally biased region" description="Basic and acidic residues" evidence="1">
    <location>
        <begin position="1"/>
        <end position="13"/>
    </location>
</feature>
<protein>
    <submittedName>
        <fullName evidence="2">Uncharacterized protein</fullName>
    </submittedName>
</protein>